<gene>
    <name evidence="2" type="ORF">Pa4123_45890</name>
</gene>
<accession>A0ABQ5R046</accession>
<proteinExistence type="predicted"/>
<dbReference type="Pfam" id="PF03992">
    <property type="entry name" value="ABM"/>
    <property type="match status" value="1"/>
</dbReference>
<sequence length="102" mass="11999">METPDGRLRILFFARVAEDGEEDFLAAYERIRHKVAQAPGHVLDQLCQSPNDPREWLITSEWETPAHYQTWANHHRFSELSEPIVETTISREHRPYLVRTTT</sequence>
<dbReference type="InterPro" id="IPR011008">
    <property type="entry name" value="Dimeric_a/b-barrel"/>
</dbReference>
<dbReference type="SUPFAM" id="SSF54909">
    <property type="entry name" value="Dimeric alpha+beta barrel"/>
    <property type="match status" value="1"/>
</dbReference>
<reference evidence="2" key="1">
    <citation type="submission" date="2022-12" db="EMBL/GenBank/DDBJ databases">
        <title>New Phytohabitans aurantiacus sp. RD004123 nov., an actinomycete isolated from soil.</title>
        <authorList>
            <person name="Triningsih D.W."/>
            <person name="Harunari E."/>
            <person name="Igarashi Y."/>
        </authorList>
    </citation>
    <scope>NUCLEOTIDE SEQUENCE</scope>
    <source>
        <strain evidence="2">RD004123</strain>
    </source>
</reference>
<dbReference type="EMBL" id="BSDI01000022">
    <property type="protein sequence ID" value="GLH99314.1"/>
    <property type="molecule type" value="Genomic_DNA"/>
</dbReference>
<dbReference type="PROSITE" id="PS51725">
    <property type="entry name" value="ABM"/>
    <property type="match status" value="1"/>
</dbReference>
<dbReference type="Proteomes" id="UP001144280">
    <property type="component" value="Unassembled WGS sequence"/>
</dbReference>
<keyword evidence="3" id="KW-1185">Reference proteome</keyword>
<name>A0ABQ5R046_9ACTN</name>
<evidence type="ECO:0000313" key="3">
    <source>
        <dbReference type="Proteomes" id="UP001144280"/>
    </source>
</evidence>
<comment type="caution">
    <text evidence="2">The sequence shown here is derived from an EMBL/GenBank/DDBJ whole genome shotgun (WGS) entry which is preliminary data.</text>
</comment>
<evidence type="ECO:0000259" key="1">
    <source>
        <dbReference type="PROSITE" id="PS51725"/>
    </source>
</evidence>
<evidence type="ECO:0000313" key="2">
    <source>
        <dbReference type="EMBL" id="GLH99314.1"/>
    </source>
</evidence>
<dbReference type="Gene3D" id="3.30.70.100">
    <property type="match status" value="1"/>
</dbReference>
<organism evidence="2 3">
    <name type="scientific">Phytohabitans aurantiacus</name>
    <dbReference type="NCBI Taxonomy" id="3016789"/>
    <lineage>
        <taxon>Bacteria</taxon>
        <taxon>Bacillati</taxon>
        <taxon>Actinomycetota</taxon>
        <taxon>Actinomycetes</taxon>
        <taxon>Micromonosporales</taxon>
        <taxon>Micromonosporaceae</taxon>
    </lineage>
</organism>
<protein>
    <recommendedName>
        <fullName evidence="1">ABM domain-containing protein</fullName>
    </recommendedName>
</protein>
<dbReference type="InterPro" id="IPR007138">
    <property type="entry name" value="ABM_dom"/>
</dbReference>
<feature type="domain" description="ABM" evidence="1">
    <location>
        <begin position="8"/>
        <end position="97"/>
    </location>
</feature>